<keyword evidence="1" id="KW-0472">Membrane</keyword>
<feature type="transmembrane region" description="Helical" evidence="1">
    <location>
        <begin position="103"/>
        <end position="122"/>
    </location>
</feature>
<keyword evidence="1" id="KW-0812">Transmembrane</keyword>
<sequence>MVTAIVDVRTVCINFTRRVNAFARLRISNLSENGGTAESISQCNDTGAGINCKAQLLCFFFRKVKSIDSAPSSSASGIGYSSALSTDQSRLLLTRPPRYVNPLLPFLCAICFVAGIFVGYTLKRRVRRWASKLLRRLKDD</sequence>
<keyword evidence="1" id="KW-1133">Transmembrane helix</keyword>
<evidence type="ECO:0000313" key="2">
    <source>
        <dbReference type="EMBL" id="KAK6152072.1"/>
    </source>
</evidence>
<comment type="caution">
    <text evidence="2">The sequence shown here is derived from an EMBL/GenBank/DDBJ whole genome shotgun (WGS) entry which is preliminary data.</text>
</comment>
<keyword evidence="3" id="KW-1185">Reference proteome</keyword>
<organism evidence="2 3">
    <name type="scientific">Rehmannia glutinosa</name>
    <name type="common">Chinese foxglove</name>
    <dbReference type="NCBI Taxonomy" id="99300"/>
    <lineage>
        <taxon>Eukaryota</taxon>
        <taxon>Viridiplantae</taxon>
        <taxon>Streptophyta</taxon>
        <taxon>Embryophyta</taxon>
        <taxon>Tracheophyta</taxon>
        <taxon>Spermatophyta</taxon>
        <taxon>Magnoliopsida</taxon>
        <taxon>eudicotyledons</taxon>
        <taxon>Gunneridae</taxon>
        <taxon>Pentapetalae</taxon>
        <taxon>asterids</taxon>
        <taxon>lamiids</taxon>
        <taxon>Lamiales</taxon>
        <taxon>Orobanchaceae</taxon>
        <taxon>Rehmannieae</taxon>
        <taxon>Rehmannia</taxon>
    </lineage>
</organism>
<accession>A0ABR0WX79</accession>
<name>A0ABR0WX79_REHGL</name>
<proteinExistence type="predicted"/>
<evidence type="ECO:0008006" key="4">
    <source>
        <dbReference type="Google" id="ProtNLM"/>
    </source>
</evidence>
<dbReference type="Proteomes" id="UP001318860">
    <property type="component" value="Unassembled WGS sequence"/>
</dbReference>
<reference evidence="2 3" key="1">
    <citation type="journal article" date="2021" name="Comput. Struct. Biotechnol. J.">
        <title>De novo genome assembly of the potent medicinal plant Rehmannia glutinosa using nanopore technology.</title>
        <authorList>
            <person name="Ma L."/>
            <person name="Dong C."/>
            <person name="Song C."/>
            <person name="Wang X."/>
            <person name="Zheng X."/>
            <person name="Niu Y."/>
            <person name="Chen S."/>
            <person name="Feng W."/>
        </authorList>
    </citation>
    <scope>NUCLEOTIDE SEQUENCE [LARGE SCALE GENOMIC DNA]</scope>
    <source>
        <strain evidence="2">DH-2019</strain>
    </source>
</reference>
<evidence type="ECO:0000256" key="1">
    <source>
        <dbReference type="SAM" id="Phobius"/>
    </source>
</evidence>
<protein>
    <recommendedName>
        <fullName evidence="4">Transmembrane protein</fullName>
    </recommendedName>
</protein>
<gene>
    <name evidence="2" type="ORF">DH2020_014707</name>
</gene>
<dbReference type="EMBL" id="JABTTQ020000007">
    <property type="protein sequence ID" value="KAK6152072.1"/>
    <property type="molecule type" value="Genomic_DNA"/>
</dbReference>
<evidence type="ECO:0000313" key="3">
    <source>
        <dbReference type="Proteomes" id="UP001318860"/>
    </source>
</evidence>